<dbReference type="EMBL" id="BNJG01000002">
    <property type="protein sequence ID" value="GHO56926.1"/>
    <property type="molecule type" value="Genomic_DNA"/>
</dbReference>
<dbReference type="Gene3D" id="1.10.10.10">
    <property type="entry name" value="Winged helix-like DNA-binding domain superfamily/Winged helix DNA-binding domain"/>
    <property type="match status" value="1"/>
</dbReference>
<keyword evidence="6" id="KW-1185">Reference proteome</keyword>
<organism evidence="5 6">
    <name type="scientific">Ktedonobacter robiniae</name>
    <dbReference type="NCBI Taxonomy" id="2778365"/>
    <lineage>
        <taxon>Bacteria</taxon>
        <taxon>Bacillati</taxon>
        <taxon>Chloroflexota</taxon>
        <taxon>Ktedonobacteria</taxon>
        <taxon>Ktedonobacterales</taxon>
        <taxon>Ktedonobacteraceae</taxon>
        <taxon>Ktedonobacter</taxon>
    </lineage>
</organism>
<dbReference type="InterPro" id="IPR036388">
    <property type="entry name" value="WH-like_DNA-bd_sf"/>
</dbReference>
<evidence type="ECO:0000256" key="2">
    <source>
        <dbReference type="ARBA" id="ARBA00023125"/>
    </source>
</evidence>
<accession>A0ABQ3UW49</accession>
<dbReference type="Pfam" id="PF25873">
    <property type="entry name" value="WHD_MalT"/>
    <property type="match status" value="1"/>
</dbReference>
<gene>
    <name evidence="5" type="primary">malT_5</name>
    <name evidence="5" type="ORF">KSB_54010</name>
</gene>
<dbReference type="SUPFAM" id="SSF48452">
    <property type="entry name" value="TPR-like"/>
    <property type="match status" value="1"/>
</dbReference>
<dbReference type="SMART" id="SM00028">
    <property type="entry name" value="TPR"/>
    <property type="match status" value="2"/>
</dbReference>
<dbReference type="PRINTS" id="PR00038">
    <property type="entry name" value="HTHLUXR"/>
</dbReference>
<evidence type="ECO:0000256" key="3">
    <source>
        <dbReference type="ARBA" id="ARBA00023163"/>
    </source>
</evidence>
<dbReference type="SUPFAM" id="SSF52540">
    <property type="entry name" value="P-loop containing nucleoside triphosphate hydrolases"/>
    <property type="match status" value="1"/>
</dbReference>
<dbReference type="Gene3D" id="3.40.50.300">
    <property type="entry name" value="P-loop containing nucleotide triphosphate hydrolases"/>
    <property type="match status" value="1"/>
</dbReference>
<dbReference type="RefSeq" id="WP_201373376.1">
    <property type="nucleotide sequence ID" value="NZ_BNJG01000002.1"/>
</dbReference>
<dbReference type="Pfam" id="PF17874">
    <property type="entry name" value="TPR_MalT"/>
    <property type="match status" value="1"/>
</dbReference>
<keyword evidence="3" id="KW-0804">Transcription</keyword>
<dbReference type="CDD" id="cd06170">
    <property type="entry name" value="LuxR_C_like"/>
    <property type="match status" value="1"/>
</dbReference>
<dbReference type="SUPFAM" id="SSF46894">
    <property type="entry name" value="C-terminal effector domain of the bipartite response regulators"/>
    <property type="match status" value="1"/>
</dbReference>
<dbReference type="InterPro" id="IPR019734">
    <property type="entry name" value="TPR_rpt"/>
</dbReference>
<dbReference type="PANTHER" id="PTHR44688">
    <property type="entry name" value="DNA-BINDING TRANSCRIPTIONAL ACTIVATOR DEVR_DOSR"/>
    <property type="match status" value="1"/>
</dbReference>
<dbReference type="InterPro" id="IPR027417">
    <property type="entry name" value="P-loop_NTPase"/>
</dbReference>
<dbReference type="InterPro" id="IPR041617">
    <property type="entry name" value="TPR_MalT"/>
</dbReference>
<dbReference type="InterPro" id="IPR011990">
    <property type="entry name" value="TPR-like_helical_dom_sf"/>
</dbReference>
<dbReference type="InterPro" id="IPR016032">
    <property type="entry name" value="Sig_transdc_resp-reg_C-effctor"/>
</dbReference>
<comment type="caution">
    <text evidence="5">The sequence shown here is derived from an EMBL/GenBank/DDBJ whole genome shotgun (WGS) entry which is preliminary data.</text>
</comment>
<evidence type="ECO:0000313" key="5">
    <source>
        <dbReference type="EMBL" id="GHO56926.1"/>
    </source>
</evidence>
<dbReference type="SMART" id="SM00421">
    <property type="entry name" value="HTH_LUXR"/>
    <property type="match status" value="1"/>
</dbReference>
<sequence length="1041" mass="117676">MPRRASYHVLWSPEERAYVLRDAGGQQVPLAGEESWSKGLAELASFAFISRLGPHCTVRREKMQRGDSYWYAYRSLNGHTSKRYIGRHAELTPARLEQVAEFSPQVAMPKVGVENSPQINVPVSQVSSGSVSTVSSLLDSKLQPPRLPAFPVERSRLFALLDAGWGEKVTLVCAPAGFGKSILVRQWLNARHAQTPVAWLSLEDGDNDPVRFWRYMIMACQRLAPDLGTESLALLSAVPPSPFATPSFEAIMTTLLNELAQLAEESLLVLDDYHVVTEARVHTTLTSFIEHLPPKVHILLLSRSAPPLPLIRWRARGELSDLYTNDLRFSREEMADFLRQALPYACSAEALHHLEKHLEGWVAGLRLLSLAVRGKRTPQEVEQYILRLTGEQRSFQDYFVQEILASQPEPLQSLLLRTSILSRVSGSLCAALTEREESAELLEVLARAGLFLEELEGGEGERWYRYYPLFAEAMQAEARTCLGEETLRDLARKASLWFEQHQMPIEAVEAALRAHDITRSADLIEQLVESIHPQRPREHFIINEFHTLCRWLAQLPEDMLRKHPMLCFSYANALLYTFVLDEIPLTEEKGWLLMKSLDMAQEGWQREGNMPRLGEVLSYRAILARQYGAINEAIELAQEALTYLPEDSSMWRPISLSVIGTHLYLSGQLNGARDFFQPRPTPAVLPPRRSFTRPGVIIYSRICREQVVLHQAGAHLRPLLAQAREDEDRDDISDALLELAHLSYAWNRLDEAEQQAQEALVLAKQIQVEETIVYASLLLVDIRQARGDNGGALQLLSELQAGIQPGLTPLHTQLYRQVQAVQAYLHLVVGDLVAVERWLKDREQNEEPFPPLFAEKEELLITRYELVQGQYEEVLLRLVALSLQAQGAGRIDRALKMKLLMARAHAGLHQVREARRLVQEVVLQAAPENYLRLFLDEGEELVPLLRSLLPELQGETPLRFVRELLQMLTRGSSAVELSEALSSQEARVLRLLVAGRSNPEIANELVVSINTVKTQLQSIYRKLNVSNRVEASEAARQLKLV</sequence>
<keyword evidence="2" id="KW-0238">DNA-binding</keyword>
<feature type="domain" description="HTH luxR-type" evidence="4">
    <location>
        <begin position="974"/>
        <end position="1039"/>
    </location>
</feature>
<keyword evidence="1" id="KW-0805">Transcription regulation</keyword>
<evidence type="ECO:0000313" key="6">
    <source>
        <dbReference type="Proteomes" id="UP000654345"/>
    </source>
</evidence>
<dbReference type="Gene3D" id="1.25.40.10">
    <property type="entry name" value="Tetratricopeptide repeat domain"/>
    <property type="match status" value="1"/>
</dbReference>
<dbReference type="InterPro" id="IPR059106">
    <property type="entry name" value="WHD_MalT"/>
</dbReference>
<dbReference type="PROSITE" id="PS00622">
    <property type="entry name" value="HTH_LUXR_1"/>
    <property type="match status" value="1"/>
</dbReference>
<dbReference type="PROSITE" id="PS50043">
    <property type="entry name" value="HTH_LUXR_2"/>
    <property type="match status" value="1"/>
</dbReference>
<evidence type="ECO:0000256" key="1">
    <source>
        <dbReference type="ARBA" id="ARBA00023015"/>
    </source>
</evidence>
<protein>
    <submittedName>
        <fullName evidence="5">HTH-type transcriptional regulator MalT</fullName>
    </submittedName>
</protein>
<name>A0ABQ3UW49_9CHLR</name>
<dbReference type="PANTHER" id="PTHR44688:SF16">
    <property type="entry name" value="DNA-BINDING TRANSCRIPTIONAL ACTIVATOR DEVR_DOSR"/>
    <property type="match status" value="1"/>
</dbReference>
<proteinExistence type="predicted"/>
<dbReference type="Proteomes" id="UP000654345">
    <property type="component" value="Unassembled WGS sequence"/>
</dbReference>
<reference evidence="5 6" key="1">
    <citation type="journal article" date="2021" name="Int. J. Syst. Evol. Microbiol.">
        <title>Reticulibacter mediterranei gen. nov., sp. nov., within the new family Reticulibacteraceae fam. nov., and Ktedonospora formicarum gen. nov., sp. nov., Ktedonobacter robiniae sp. nov., Dictyobacter formicarum sp. nov. and Dictyobacter arantiisoli sp. nov., belonging to the class Ktedonobacteria.</title>
        <authorList>
            <person name="Yabe S."/>
            <person name="Zheng Y."/>
            <person name="Wang C.M."/>
            <person name="Sakai Y."/>
            <person name="Abe K."/>
            <person name="Yokota A."/>
            <person name="Donadio S."/>
            <person name="Cavaletti L."/>
            <person name="Monciardini P."/>
        </authorList>
    </citation>
    <scope>NUCLEOTIDE SEQUENCE [LARGE SCALE GENOMIC DNA]</scope>
    <source>
        <strain evidence="5 6">SOSP1-30</strain>
    </source>
</reference>
<evidence type="ECO:0000259" key="4">
    <source>
        <dbReference type="PROSITE" id="PS50043"/>
    </source>
</evidence>
<dbReference type="InterPro" id="IPR000792">
    <property type="entry name" value="Tscrpt_reg_LuxR_C"/>
</dbReference>
<dbReference type="Pfam" id="PF00196">
    <property type="entry name" value="GerE"/>
    <property type="match status" value="1"/>
</dbReference>